<dbReference type="Proteomes" id="UP000018936">
    <property type="component" value="Unassembled WGS sequence"/>
</dbReference>
<dbReference type="EMBL" id="AZIM01005137">
    <property type="protein sequence ID" value="ETE59904.1"/>
    <property type="molecule type" value="Genomic_DNA"/>
</dbReference>
<evidence type="ECO:0000256" key="1">
    <source>
        <dbReference type="SAM" id="MobiDB-lite"/>
    </source>
</evidence>
<organism evidence="2 3">
    <name type="scientific">Ophiophagus hannah</name>
    <name type="common">King cobra</name>
    <name type="synonym">Naja hannah</name>
    <dbReference type="NCBI Taxonomy" id="8665"/>
    <lineage>
        <taxon>Eukaryota</taxon>
        <taxon>Metazoa</taxon>
        <taxon>Chordata</taxon>
        <taxon>Craniata</taxon>
        <taxon>Vertebrata</taxon>
        <taxon>Euteleostomi</taxon>
        <taxon>Lepidosauria</taxon>
        <taxon>Squamata</taxon>
        <taxon>Bifurcata</taxon>
        <taxon>Unidentata</taxon>
        <taxon>Episquamata</taxon>
        <taxon>Toxicofera</taxon>
        <taxon>Serpentes</taxon>
        <taxon>Colubroidea</taxon>
        <taxon>Elapidae</taxon>
        <taxon>Elapinae</taxon>
        <taxon>Ophiophagus</taxon>
    </lineage>
</organism>
<feature type="region of interest" description="Disordered" evidence="1">
    <location>
        <begin position="205"/>
        <end position="236"/>
    </location>
</feature>
<reference evidence="2 3" key="1">
    <citation type="journal article" date="2013" name="Proc. Natl. Acad. Sci. U.S.A.">
        <title>The king cobra genome reveals dynamic gene evolution and adaptation in the snake venom system.</title>
        <authorList>
            <person name="Vonk F.J."/>
            <person name="Casewell N.R."/>
            <person name="Henkel C.V."/>
            <person name="Heimberg A.M."/>
            <person name="Jansen H.J."/>
            <person name="McCleary R.J."/>
            <person name="Kerkkamp H.M."/>
            <person name="Vos R.A."/>
            <person name="Guerreiro I."/>
            <person name="Calvete J.J."/>
            <person name="Wuster W."/>
            <person name="Woods A.E."/>
            <person name="Logan J.M."/>
            <person name="Harrison R.A."/>
            <person name="Castoe T.A."/>
            <person name="de Koning A.P."/>
            <person name="Pollock D.D."/>
            <person name="Yandell M."/>
            <person name="Calderon D."/>
            <person name="Renjifo C."/>
            <person name="Currier R.B."/>
            <person name="Salgado D."/>
            <person name="Pla D."/>
            <person name="Sanz L."/>
            <person name="Hyder A.S."/>
            <person name="Ribeiro J.M."/>
            <person name="Arntzen J.W."/>
            <person name="van den Thillart G.E."/>
            <person name="Boetzer M."/>
            <person name="Pirovano W."/>
            <person name="Dirks R.P."/>
            <person name="Spaink H.P."/>
            <person name="Duboule D."/>
            <person name="McGlinn E."/>
            <person name="Kini R.M."/>
            <person name="Richardson M.K."/>
        </authorList>
    </citation>
    <scope>NUCLEOTIDE SEQUENCE</scope>
    <source>
        <tissue evidence="2">Blood</tissue>
    </source>
</reference>
<dbReference type="PANTHER" id="PTHR15678:SF6">
    <property type="entry name" value="BRIDGE-LIKE LIPID TRANSFER PROTEIN FAMILY MEMBER 2"/>
    <property type="match status" value="1"/>
</dbReference>
<dbReference type="PANTHER" id="PTHR15678">
    <property type="entry name" value="ANTIGEN MLAA-22-RELATED"/>
    <property type="match status" value="1"/>
</dbReference>
<dbReference type="Pfam" id="PF10344">
    <property type="entry name" value="Hobbit"/>
    <property type="match status" value="1"/>
</dbReference>
<proteinExistence type="predicted"/>
<feature type="non-terminal residue" evidence="2">
    <location>
        <position position="1"/>
    </location>
</feature>
<name>V8NCA4_OPHHA</name>
<dbReference type="AlphaFoldDB" id="V8NCA4"/>
<comment type="caution">
    <text evidence="2">The sequence shown here is derived from an EMBL/GenBank/DDBJ whole genome shotgun (WGS) entry which is preliminary data.</text>
</comment>
<dbReference type="OrthoDB" id="1562405at2759"/>
<keyword evidence="3" id="KW-1185">Reference proteome</keyword>
<accession>V8NCA4</accession>
<feature type="region of interest" description="Disordered" evidence="1">
    <location>
        <begin position="129"/>
        <end position="159"/>
    </location>
</feature>
<dbReference type="InterPro" id="IPR045167">
    <property type="entry name" value="Hobbit"/>
</dbReference>
<sequence length="276" mass="30136">MVLRGAETEGCVIVSAAKAQLLQCQHHPAWYGDTLKQKTSWTCLLDGMQYFATTESSPSEREDAQLWLEVVLRPQSACQSGRQLALRIFSKVRPPVGGISIKEHFELTHQFFQRMMGFFFPGRNVEEEEVGDEEDKSKLVTTDSLGSGKGMGQGLNRTSGVRRSFRKTPEYPVDDIDKMKERAAMNNSFIYIKIPQVPLCVSYKGMPGGQQSPSSRPGIGVGAEAPEPPSVPGTATPNSCVQLLQLRGPLHALEIVGTLGRRRHPTLCHGAGAGVG</sequence>
<evidence type="ECO:0000313" key="2">
    <source>
        <dbReference type="EMBL" id="ETE59904.1"/>
    </source>
</evidence>
<gene>
    <name evidence="2" type="ORF">L345_14361</name>
</gene>
<protein>
    <submittedName>
        <fullName evidence="2">Uncharacterized protein</fullName>
    </submittedName>
</protein>
<evidence type="ECO:0000313" key="3">
    <source>
        <dbReference type="Proteomes" id="UP000018936"/>
    </source>
</evidence>